<reference evidence="2" key="2">
    <citation type="journal article" date="2021" name="Genome Biol. Evol.">
        <title>Developing a high-quality reference genome for a parasitic bivalve with doubly uniparental inheritance (Bivalvia: Unionida).</title>
        <authorList>
            <person name="Smith C.H."/>
        </authorList>
    </citation>
    <scope>NUCLEOTIDE SEQUENCE</scope>
    <source>
        <strain evidence="2">CHS0354</strain>
        <tissue evidence="2">Mantle</tissue>
    </source>
</reference>
<dbReference type="Proteomes" id="UP001195483">
    <property type="component" value="Unassembled WGS sequence"/>
</dbReference>
<accession>A0AAE0RXR8</accession>
<organism evidence="2 3">
    <name type="scientific">Potamilus streckersoni</name>
    <dbReference type="NCBI Taxonomy" id="2493646"/>
    <lineage>
        <taxon>Eukaryota</taxon>
        <taxon>Metazoa</taxon>
        <taxon>Spiralia</taxon>
        <taxon>Lophotrochozoa</taxon>
        <taxon>Mollusca</taxon>
        <taxon>Bivalvia</taxon>
        <taxon>Autobranchia</taxon>
        <taxon>Heteroconchia</taxon>
        <taxon>Palaeoheterodonta</taxon>
        <taxon>Unionida</taxon>
        <taxon>Unionoidea</taxon>
        <taxon>Unionidae</taxon>
        <taxon>Ambleminae</taxon>
        <taxon>Lampsilini</taxon>
        <taxon>Potamilus</taxon>
    </lineage>
</organism>
<comment type="caution">
    <text evidence="2">The sequence shown here is derived from an EMBL/GenBank/DDBJ whole genome shotgun (WGS) entry which is preliminary data.</text>
</comment>
<protein>
    <submittedName>
        <fullName evidence="2">Uncharacterized protein</fullName>
    </submittedName>
</protein>
<gene>
    <name evidence="2" type="ORF">CHS0354_033007</name>
</gene>
<dbReference type="EMBL" id="JAEAOA010001942">
    <property type="protein sequence ID" value="KAK3581275.1"/>
    <property type="molecule type" value="Genomic_DNA"/>
</dbReference>
<evidence type="ECO:0000256" key="1">
    <source>
        <dbReference type="SAM" id="MobiDB-lite"/>
    </source>
</evidence>
<keyword evidence="3" id="KW-1185">Reference proteome</keyword>
<sequence length="576" mass="65452">MLLSPVLYIISACFIQFTTTISFFSRHKVPTVAADGNNIFLSHKQNTFPGYSDIFRRNYLTIPTFTRTRLKESDRTSYGRPEVMPFFPRTEDRLTQQSETSDSGGYPYHKHVEQRKDPLIGIVRSQIGKGSSKRHIFFDAMRLQNSKVNLLSHPFLKHKDLSRGVMKLVNTPSFFPRNIYQSRYRSNPNTPNTLNPIDFRMSLLAPSGSSLFSSPLRVPKVNDDFGIPKGIPKDTYDSNIPIKDPFLSDLNKEINDRPEVNIHGNYAKKLNNSLLNVMNKEQETLAEPRSVDIELNANLDILSNDMHEDKSNSFSRDLIADALGKYLDLSANQKHRTAGEVDTKRLEEDLPKLGTTLEFSGKSKLIPESSKISPSPSEDGLMMYADLPSYSTDRIKEEYGGIVDDTIAGNQKGKTQEIVEHNKPSFINILYEFKNDNLRTYDSHHRIPEKEYFAPTRQSDPFHILPESDPFQTLPRKDTDPGFDKNKFVLTVTSFPPNTDFGKPQYKDGKSLDNNDTRDCETIDTKTCSANSECSCLGLYVCTEGKCQTIPPPTQEKEDRNTGSMIWHEPVSFDIK</sequence>
<feature type="region of interest" description="Disordered" evidence="1">
    <location>
        <begin position="552"/>
        <end position="576"/>
    </location>
</feature>
<reference evidence="2" key="1">
    <citation type="journal article" date="2021" name="Genome Biol. Evol.">
        <title>A High-Quality Reference Genome for a Parasitic Bivalve with Doubly Uniparental Inheritance (Bivalvia: Unionida).</title>
        <authorList>
            <person name="Smith C.H."/>
        </authorList>
    </citation>
    <scope>NUCLEOTIDE SEQUENCE</scope>
    <source>
        <strain evidence="2">CHS0354</strain>
    </source>
</reference>
<name>A0AAE0RXR8_9BIVA</name>
<feature type="region of interest" description="Disordered" evidence="1">
    <location>
        <begin position="91"/>
        <end position="110"/>
    </location>
</feature>
<proteinExistence type="predicted"/>
<dbReference type="AlphaFoldDB" id="A0AAE0RXR8"/>
<evidence type="ECO:0000313" key="3">
    <source>
        <dbReference type="Proteomes" id="UP001195483"/>
    </source>
</evidence>
<reference evidence="2" key="3">
    <citation type="submission" date="2023-05" db="EMBL/GenBank/DDBJ databases">
        <authorList>
            <person name="Smith C.H."/>
        </authorList>
    </citation>
    <scope>NUCLEOTIDE SEQUENCE</scope>
    <source>
        <strain evidence="2">CHS0354</strain>
        <tissue evidence="2">Mantle</tissue>
    </source>
</reference>
<evidence type="ECO:0000313" key="2">
    <source>
        <dbReference type="EMBL" id="KAK3581275.1"/>
    </source>
</evidence>